<keyword evidence="11 17" id="KW-1133">Transmembrane helix</keyword>
<feature type="binding site" evidence="17">
    <location>
        <position position="87"/>
    </location>
    <ligand>
        <name>Mg(2+)</name>
        <dbReference type="ChEBI" id="CHEBI:18420"/>
        <label>2</label>
    </ligand>
</feature>
<dbReference type="NCBIfam" id="NF045883">
    <property type="entry name" value="PIPSynth"/>
    <property type="match status" value="1"/>
</dbReference>
<keyword evidence="17" id="KW-0444">Lipid biosynthesis</keyword>
<evidence type="ECO:0000313" key="20">
    <source>
        <dbReference type="Proteomes" id="UP000185478"/>
    </source>
</evidence>
<dbReference type="GO" id="GO:0000287">
    <property type="term" value="F:magnesium ion binding"/>
    <property type="evidence" value="ECO:0007669"/>
    <property type="project" value="UniProtKB-UniRule"/>
</dbReference>
<dbReference type="KEGG" id="caqu:CAQU_07125"/>
<accession>A0A1L7CGB9</accession>
<dbReference type="Gene3D" id="1.20.120.1760">
    <property type="match status" value="1"/>
</dbReference>
<evidence type="ECO:0000256" key="13">
    <source>
        <dbReference type="ARBA" id="ARBA00023935"/>
    </source>
</evidence>
<keyword evidence="17" id="KW-0594">Phospholipid biosynthesis</keyword>
<evidence type="ECO:0000256" key="18">
    <source>
        <dbReference type="RuleBase" id="RU003750"/>
    </source>
</evidence>
<dbReference type="HAMAP" id="MF_02241">
    <property type="entry name" value="PIP_synthase"/>
    <property type="match status" value="1"/>
</dbReference>
<keyword evidence="20" id="KW-1185">Reference proteome</keyword>
<gene>
    <name evidence="19" type="ORF">CAQU_07125</name>
</gene>
<dbReference type="InterPro" id="IPR044268">
    <property type="entry name" value="PIP_synthase_PgsA1"/>
</dbReference>
<dbReference type="PROSITE" id="PS00379">
    <property type="entry name" value="CDP_ALCOHOL_P_TRANSF"/>
    <property type="match status" value="1"/>
</dbReference>
<keyword evidence="12 17" id="KW-0472">Membrane</keyword>
<evidence type="ECO:0000256" key="2">
    <source>
        <dbReference type="ARBA" id="ARBA00004805"/>
    </source>
</evidence>
<sequence length="216" mass="22148">MFSSTGRGPISIVVDPIASRLVKAGITPNQVTVTGTAIAVAAAVVLIPTGHVVAAAILMGIFAAFDLLDGTMARMRGGGTAYGATLDASCDRIADGALFGAIVWWMVYTYQPPRATIVAALVVLVSSQVISYVKARGEAGGLTMGGGLIERAERLVLGLVGIGLTGLGVPYAIDVAIWVLALGSIFTIYQRFGQAANSPGAMRPIAAPKGAKEYRA</sequence>
<comment type="pathway">
    <text evidence="3">Lipid metabolism.</text>
</comment>
<feature type="binding site" evidence="17">
    <location>
        <position position="66"/>
    </location>
    <ligand>
        <name>Mg(2+)</name>
        <dbReference type="ChEBI" id="CHEBI:18420"/>
        <label>1</label>
    </ligand>
</feature>
<feature type="binding site" evidence="17">
    <location>
        <position position="91"/>
    </location>
    <ligand>
        <name>Mg(2+)</name>
        <dbReference type="ChEBI" id="CHEBI:18420"/>
        <label>2</label>
    </ligand>
</feature>
<dbReference type="GO" id="GO:0016780">
    <property type="term" value="F:phosphotransferase activity, for other substituted phosphate groups"/>
    <property type="evidence" value="ECO:0007669"/>
    <property type="project" value="UniProtKB-UniRule"/>
</dbReference>
<feature type="binding site" evidence="17">
    <location>
        <position position="70"/>
    </location>
    <ligand>
        <name>a CDP-1,2-diacyl-sn-glycerol</name>
        <dbReference type="ChEBI" id="CHEBI:58332"/>
    </ligand>
</feature>
<proteinExistence type="inferred from homology"/>
<evidence type="ECO:0000256" key="14">
    <source>
        <dbReference type="ARBA" id="ARBA00024082"/>
    </source>
</evidence>
<feature type="binding site" evidence="17">
    <location>
        <position position="80"/>
    </location>
    <ligand>
        <name>a CDP-1,2-diacyl-sn-glycerol</name>
        <dbReference type="ChEBI" id="CHEBI:58332"/>
    </ligand>
</feature>
<evidence type="ECO:0000256" key="5">
    <source>
        <dbReference type="ARBA" id="ARBA00011738"/>
    </source>
</evidence>
<dbReference type="UniPathway" id="UPA00220"/>
<keyword evidence="10 17" id="KW-0460">Magnesium</keyword>
<keyword evidence="8 17" id="KW-0812">Transmembrane</keyword>
<dbReference type="GO" id="GO:0005886">
    <property type="term" value="C:plasma membrane"/>
    <property type="evidence" value="ECO:0007669"/>
    <property type="project" value="UniProtKB-SubCell"/>
</dbReference>
<evidence type="ECO:0000256" key="1">
    <source>
        <dbReference type="ARBA" id="ARBA00004651"/>
    </source>
</evidence>
<dbReference type="OrthoDB" id="116551at2"/>
<organism evidence="19 20">
    <name type="scientific">Corynebacterium aquilae DSM 44791</name>
    <dbReference type="NCBI Taxonomy" id="1431546"/>
    <lineage>
        <taxon>Bacteria</taxon>
        <taxon>Bacillati</taxon>
        <taxon>Actinomycetota</taxon>
        <taxon>Actinomycetes</taxon>
        <taxon>Mycobacteriales</taxon>
        <taxon>Corynebacteriaceae</taxon>
        <taxon>Corynebacterium</taxon>
    </lineage>
</organism>
<evidence type="ECO:0000256" key="4">
    <source>
        <dbReference type="ARBA" id="ARBA00010441"/>
    </source>
</evidence>
<evidence type="ECO:0000256" key="8">
    <source>
        <dbReference type="ARBA" id="ARBA00022692"/>
    </source>
</evidence>
<comment type="caution">
    <text evidence="17">Lacks conserved residue(s) required for the propagation of feature annotation.</text>
</comment>
<dbReference type="GO" id="GO:0008654">
    <property type="term" value="P:phospholipid biosynthetic process"/>
    <property type="evidence" value="ECO:0007669"/>
    <property type="project" value="UniProtKB-UniRule"/>
</dbReference>
<comment type="similarity">
    <text evidence="4 17 18">Belongs to the CDP-alcohol phosphatidyltransferase class-I family.</text>
</comment>
<protein>
    <recommendedName>
        <fullName evidence="14 17">Phosphatidylinositol phosphate synthase</fullName>
        <shortName evidence="17">PIP synthase</shortName>
        <ecNumber evidence="17">2.7.8.-</ecNumber>
    </recommendedName>
    <alternativeName>
        <fullName evidence="15 17">CDP-diacylglycerol--D-myo-inositol-3-phosphate 3-phosphatidyltransferase</fullName>
    </alternativeName>
</protein>
<feature type="active site" description="Proton acceptor" evidence="17">
    <location>
        <position position="91"/>
    </location>
</feature>
<evidence type="ECO:0000256" key="9">
    <source>
        <dbReference type="ARBA" id="ARBA00022723"/>
    </source>
</evidence>
<dbReference type="Pfam" id="PF01066">
    <property type="entry name" value="CDP-OH_P_transf"/>
    <property type="match status" value="1"/>
</dbReference>
<feature type="transmembrane region" description="Helical" evidence="17">
    <location>
        <begin position="37"/>
        <end position="65"/>
    </location>
</feature>
<comment type="catalytic activity">
    <reaction evidence="16 17">
        <text>a CDP-1,2-diacyl-sn-glycerol + 1D-myo-inositol 3-phosphate = a 1,2-diacyl-sn-glycero-3-phospho-(1D-myo-inositol-3-phosphate) + CMP + H(+)</text>
        <dbReference type="Rhea" id="RHEA:60504"/>
        <dbReference type="ChEBI" id="CHEBI:15378"/>
        <dbReference type="ChEBI" id="CHEBI:58088"/>
        <dbReference type="ChEBI" id="CHEBI:58332"/>
        <dbReference type="ChEBI" id="CHEBI:58401"/>
        <dbReference type="ChEBI" id="CHEBI:60377"/>
    </reaction>
</comment>
<evidence type="ECO:0000313" key="19">
    <source>
        <dbReference type="EMBL" id="APT84879.1"/>
    </source>
</evidence>
<keyword evidence="6 17" id="KW-1003">Cell membrane</keyword>
<feature type="transmembrane region" description="Helical" evidence="17">
    <location>
        <begin position="155"/>
        <end position="181"/>
    </location>
</feature>
<feature type="binding site" evidence="17">
    <location>
        <position position="69"/>
    </location>
    <ligand>
        <name>Mg(2+)</name>
        <dbReference type="ChEBI" id="CHEBI:18420"/>
        <label>1</label>
    </ligand>
</feature>
<dbReference type="EC" id="2.7.8.-" evidence="17"/>
<keyword evidence="17" id="KW-0443">Lipid metabolism</keyword>
<name>A0A1L7CGB9_9CORY</name>
<dbReference type="EMBL" id="CP009245">
    <property type="protein sequence ID" value="APT84879.1"/>
    <property type="molecule type" value="Genomic_DNA"/>
</dbReference>
<dbReference type="InterPro" id="IPR048254">
    <property type="entry name" value="CDP_ALCOHOL_P_TRANSF_CS"/>
</dbReference>
<feature type="binding site" evidence="17">
    <location>
        <position position="87"/>
    </location>
    <ligand>
        <name>Mg(2+)</name>
        <dbReference type="ChEBI" id="CHEBI:18420"/>
        <label>1</label>
    </ligand>
</feature>
<comment type="subcellular location">
    <subcellularLocation>
        <location evidence="1 17">Cell membrane</location>
        <topology evidence="1 17">Multi-pass membrane protein</topology>
    </subcellularLocation>
</comment>
<evidence type="ECO:0000256" key="6">
    <source>
        <dbReference type="ARBA" id="ARBA00022475"/>
    </source>
</evidence>
<evidence type="ECO:0000256" key="12">
    <source>
        <dbReference type="ARBA" id="ARBA00023136"/>
    </source>
</evidence>
<evidence type="ECO:0000256" key="11">
    <source>
        <dbReference type="ARBA" id="ARBA00022989"/>
    </source>
</evidence>
<feature type="binding site" evidence="17">
    <location>
        <position position="74"/>
    </location>
    <ligand>
        <name>a CDP-1,2-diacyl-sn-glycerol</name>
        <dbReference type="ChEBI" id="CHEBI:58332"/>
    </ligand>
</feature>
<comment type="cofactor">
    <cofactor evidence="17">
        <name>Mg(2+)</name>
        <dbReference type="ChEBI" id="CHEBI:18420"/>
    </cofactor>
    <text evidence="17">Contains a di-nuclear catalytic Mg(2+) center.</text>
</comment>
<reference evidence="19 20" key="1">
    <citation type="submission" date="2014-08" db="EMBL/GenBank/DDBJ databases">
        <title>Complete genome sequence of Corynebacterium aquilae S-613T(T) (=DSM 44791(T)), isolated from the choana of a healthy golden eagle.</title>
        <authorList>
            <person name="Ruckert C."/>
            <person name="Albersmeier A."/>
            <person name="Winkler A."/>
            <person name="Kalinowski J."/>
        </authorList>
    </citation>
    <scope>NUCLEOTIDE SEQUENCE [LARGE SCALE GENOMIC DNA]</scope>
    <source>
        <strain evidence="19 20">S-613</strain>
    </source>
</reference>
<dbReference type="STRING" id="1431546.CAQU_07125"/>
<evidence type="ECO:0000256" key="3">
    <source>
        <dbReference type="ARBA" id="ARBA00005189"/>
    </source>
</evidence>
<evidence type="ECO:0000256" key="17">
    <source>
        <dbReference type="HAMAP-Rule" id="MF_02241"/>
    </source>
</evidence>
<keyword evidence="7 17" id="KW-0808">Transferase</keyword>
<evidence type="ECO:0000256" key="16">
    <source>
        <dbReference type="ARBA" id="ARBA00048865"/>
    </source>
</evidence>
<keyword evidence="9 17" id="KW-0479">Metal-binding</keyword>
<evidence type="ECO:0000256" key="7">
    <source>
        <dbReference type="ARBA" id="ARBA00022679"/>
    </source>
</evidence>
<feature type="binding site" evidence="17">
    <location>
        <begin position="29"/>
        <end position="32"/>
    </location>
    <ligand>
        <name>a CDP-1,2-diacyl-sn-glycerol</name>
        <dbReference type="ChEBI" id="CHEBI:58332"/>
    </ligand>
</feature>
<comment type="subunit">
    <text evidence="5 17">Homodimer.</text>
</comment>
<dbReference type="RefSeq" id="WP_075726406.1">
    <property type="nucleotide sequence ID" value="NZ_CP009245.1"/>
</dbReference>
<comment type="catalytic activity">
    <reaction evidence="13 17">
        <text>1,2-di-(9Z-octadecenoyl)-sn-glycero-3-cytidine-5'-diphosphate + 1D-myo-inositol 3-phosphate = 1,2-di-(9Z-octadecenoyl)-sn-glycero-3-phospho-(1D-myo-inositol-3-phosphate) + CMP + H(+)</text>
        <dbReference type="Rhea" id="RHEA:61216"/>
        <dbReference type="ChEBI" id="CHEBI:15378"/>
        <dbReference type="ChEBI" id="CHEBI:58401"/>
        <dbReference type="ChEBI" id="CHEBI:60377"/>
        <dbReference type="ChEBI" id="CHEBI:85356"/>
        <dbReference type="ChEBI" id="CHEBI:144472"/>
    </reaction>
</comment>
<comment type="function">
    <text evidence="17">Catalyzes the conjugation of the 1'-hydroxyl group of D-myo-inositol-3-phosphate (also named L-myo-inositol-1-phosphate) with a lipid tail of cytidine diphosphate diacylglycerol (CDP-DAG), forming phosphatidylinositol phosphate (PIP) and CMP. PIP is a precursor of phosphatidylinositol (PI) which is an essential lipid required for cell wall formation.</text>
</comment>
<comment type="pathway">
    <text evidence="2 17">Phospholipid metabolism; phosphatidylinositol phosphate biosynthesis.</text>
</comment>
<keyword evidence="17" id="KW-1208">Phospholipid metabolism</keyword>
<dbReference type="InterPro" id="IPR043130">
    <property type="entry name" value="CDP-OH_PTrfase_TM_dom"/>
</dbReference>
<dbReference type="Proteomes" id="UP000185478">
    <property type="component" value="Chromosome"/>
</dbReference>
<evidence type="ECO:0000256" key="15">
    <source>
        <dbReference type="ARBA" id="ARBA00033137"/>
    </source>
</evidence>
<dbReference type="InterPro" id="IPR000462">
    <property type="entry name" value="CDP-OH_P_trans"/>
</dbReference>
<feature type="binding site" evidence="17">
    <location>
        <position position="66"/>
    </location>
    <ligand>
        <name>Mg(2+)</name>
        <dbReference type="ChEBI" id="CHEBI:18420"/>
        <label>2</label>
    </ligand>
</feature>
<feature type="transmembrane region" description="Helical" evidence="17">
    <location>
        <begin position="115"/>
        <end position="135"/>
    </location>
</feature>
<evidence type="ECO:0000256" key="10">
    <source>
        <dbReference type="ARBA" id="ARBA00022842"/>
    </source>
</evidence>
<dbReference type="AlphaFoldDB" id="A0A1L7CGB9"/>